<dbReference type="SUPFAM" id="SSF52047">
    <property type="entry name" value="RNI-like"/>
    <property type="match status" value="2"/>
</dbReference>
<dbReference type="PANTHER" id="PTHR13318">
    <property type="entry name" value="PARTNER OF PAIRED, ISOFORM B-RELATED"/>
    <property type="match status" value="1"/>
</dbReference>
<dbReference type="AlphaFoldDB" id="A0AA38H361"/>
<dbReference type="PROSITE" id="PS50181">
    <property type="entry name" value="FBOX"/>
    <property type="match status" value="1"/>
</dbReference>
<evidence type="ECO:0000256" key="1">
    <source>
        <dbReference type="SAM" id="MobiDB-lite"/>
    </source>
</evidence>
<evidence type="ECO:0000313" key="3">
    <source>
        <dbReference type="EMBL" id="KAI9633363.1"/>
    </source>
</evidence>
<dbReference type="Pfam" id="PF12937">
    <property type="entry name" value="F-box-like"/>
    <property type="match status" value="1"/>
</dbReference>
<dbReference type="EMBL" id="JAKWFO010000010">
    <property type="protein sequence ID" value="KAI9633363.1"/>
    <property type="molecule type" value="Genomic_DNA"/>
</dbReference>
<keyword evidence="4" id="KW-1185">Reference proteome</keyword>
<dbReference type="Pfam" id="PF13516">
    <property type="entry name" value="LRR_6"/>
    <property type="match status" value="1"/>
</dbReference>
<dbReference type="InterPro" id="IPR006553">
    <property type="entry name" value="Leu-rich_rpt_Cys-con_subtyp"/>
</dbReference>
<dbReference type="SUPFAM" id="SSF81383">
    <property type="entry name" value="F-box domain"/>
    <property type="match status" value="1"/>
</dbReference>
<reference evidence="3" key="1">
    <citation type="journal article" date="2022" name="G3 (Bethesda)">
        <title>High quality genome of the basidiomycete yeast Dioszegia hungarica PDD-24b-2 isolated from cloud water.</title>
        <authorList>
            <person name="Jarrige D."/>
            <person name="Haridas S."/>
            <person name="Bleykasten-Grosshans C."/>
            <person name="Joly M."/>
            <person name="Nadalig T."/>
            <person name="Sancelme M."/>
            <person name="Vuilleumier S."/>
            <person name="Grigoriev I.V."/>
            <person name="Amato P."/>
            <person name="Bringel F."/>
        </authorList>
    </citation>
    <scope>NUCLEOTIDE SEQUENCE</scope>
    <source>
        <strain evidence="3">PDD-24b-2</strain>
    </source>
</reference>
<dbReference type="InterPro" id="IPR057207">
    <property type="entry name" value="FBXL15_LRR"/>
</dbReference>
<dbReference type="InterPro" id="IPR001810">
    <property type="entry name" value="F-box_dom"/>
</dbReference>
<dbReference type="GO" id="GO:0031146">
    <property type="term" value="P:SCF-dependent proteasomal ubiquitin-dependent protein catabolic process"/>
    <property type="evidence" value="ECO:0007669"/>
    <property type="project" value="TreeGrafter"/>
</dbReference>
<dbReference type="GO" id="GO:0016874">
    <property type="term" value="F:ligase activity"/>
    <property type="evidence" value="ECO:0007669"/>
    <property type="project" value="UniProtKB-KW"/>
</dbReference>
<dbReference type="InterPro" id="IPR001611">
    <property type="entry name" value="Leu-rich_rpt"/>
</dbReference>
<evidence type="ECO:0000313" key="4">
    <source>
        <dbReference type="Proteomes" id="UP001164286"/>
    </source>
</evidence>
<feature type="non-terminal residue" evidence="3">
    <location>
        <position position="709"/>
    </location>
</feature>
<dbReference type="GO" id="GO:0019005">
    <property type="term" value="C:SCF ubiquitin ligase complex"/>
    <property type="evidence" value="ECO:0007669"/>
    <property type="project" value="TreeGrafter"/>
</dbReference>
<dbReference type="InterPro" id="IPR032675">
    <property type="entry name" value="LRR_dom_sf"/>
</dbReference>
<dbReference type="CDD" id="cd09917">
    <property type="entry name" value="F-box_SF"/>
    <property type="match status" value="1"/>
</dbReference>
<name>A0AA38H361_9TREE</name>
<accession>A0AA38H361</accession>
<keyword evidence="3" id="KW-0436">Ligase</keyword>
<comment type="caution">
    <text evidence="3">The sequence shown here is derived from an EMBL/GenBank/DDBJ whole genome shotgun (WGS) entry which is preliminary data.</text>
</comment>
<gene>
    <name evidence="3" type="ORF">MKK02DRAFT_18366</name>
</gene>
<dbReference type="RefSeq" id="XP_052943140.1">
    <property type="nucleotide sequence ID" value="XM_053085934.1"/>
</dbReference>
<feature type="domain" description="F-box" evidence="2">
    <location>
        <begin position="173"/>
        <end position="218"/>
    </location>
</feature>
<dbReference type="SMART" id="SM00367">
    <property type="entry name" value="LRR_CC"/>
    <property type="match status" value="10"/>
</dbReference>
<dbReference type="Proteomes" id="UP001164286">
    <property type="component" value="Unassembled WGS sequence"/>
</dbReference>
<dbReference type="InterPro" id="IPR036047">
    <property type="entry name" value="F-box-like_dom_sf"/>
</dbReference>
<proteinExistence type="predicted"/>
<sequence>MSRHRAYSTPASPTPSPALHTSSRIQDPFFPSISQQVQAQPILDRRERSEGQYTERQQPRALTEASLAALTQAAGPSTSTRQGAPAQPSRYPYPYGDVPFSLPGPGDAGFGYDHPVPRPSATPSTTSVSDQEDEEDGEGYIQGQNKEDRVEVRKWMDRKGKGKERAVEMGHGRGMAGSLPEEVLMQIFRHVPTRNLSTVMLVSRNWCLSAFPLLYSRLSITSTPQLASLARILTAPPSSLSLPYATHIRRINLNHIASSLTPDLFTPLAACVRLERIVMVGSVHISAGSLRGVLENVPELIAIDLANTPGVDDSVMKTLGRRCRRLQGLNISGCKSVGDEGVKAVAKGCKMLRRMKVAGCHRLTDDSLIHLVRLCPLILELDLAGVPQLRDTSIYAMWLNSIHLRELKLGKIANLTSGAFPDLPLLYSEQDDEVLNLSNPGWIAYIDHGRDRDRRSTPDPNFLRPLAPIFDLLRVIDLTGCTELEDPALACLVNSAPKLRSLTLAKCAKLTDRGMSSVARLGKQLHHLHLGHVELITDAAVTEIARSCTRLRYVDVACCPLLTDLSVFELSSNLLKIRRIGLVKVVNLTDEGVYALAERNSSLERIHLSYCDNISVRAITFLLNRLMKLSHLSLTGVKAFRNEEVHRFRKAAPAEFTEHQSASFCVFSYHGINALRHYLNAVQSAQTAGSDTTTTRRGSGSSASSLTVP</sequence>
<dbReference type="GeneID" id="77725135"/>
<protein>
    <submittedName>
        <fullName evidence="3">Ubiquitin-protein ligase</fullName>
    </submittedName>
</protein>
<organism evidence="3 4">
    <name type="scientific">Dioszegia hungarica</name>
    <dbReference type="NCBI Taxonomy" id="4972"/>
    <lineage>
        <taxon>Eukaryota</taxon>
        <taxon>Fungi</taxon>
        <taxon>Dikarya</taxon>
        <taxon>Basidiomycota</taxon>
        <taxon>Agaricomycotina</taxon>
        <taxon>Tremellomycetes</taxon>
        <taxon>Tremellales</taxon>
        <taxon>Bulleribasidiaceae</taxon>
        <taxon>Dioszegia</taxon>
    </lineage>
</organism>
<feature type="region of interest" description="Disordered" evidence="1">
    <location>
        <begin position="1"/>
        <end position="149"/>
    </location>
</feature>
<dbReference type="Gene3D" id="3.80.10.10">
    <property type="entry name" value="Ribonuclease Inhibitor"/>
    <property type="match status" value="2"/>
</dbReference>
<evidence type="ECO:0000259" key="2">
    <source>
        <dbReference type="PROSITE" id="PS50181"/>
    </source>
</evidence>
<feature type="region of interest" description="Disordered" evidence="1">
    <location>
        <begin position="686"/>
        <end position="709"/>
    </location>
</feature>
<feature type="compositionally biased region" description="Low complexity" evidence="1">
    <location>
        <begin position="7"/>
        <end position="23"/>
    </location>
</feature>
<dbReference type="Pfam" id="PF25372">
    <property type="entry name" value="DUF7885"/>
    <property type="match status" value="1"/>
</dbReference>